<evidence type="ECO:0000256" key="2">
    <source>
        <dbReference type="ARBA" id="ARBA00022729"/>
    </source>
</evidence>
<dbReference type="PANTHER" id="PTHR33376">
    <property type="match status" value="1"/>
</dbReference>
<dbReference type="InterPro" id="IPR018389">
    <property type="entry name" value="DctP_fam"/>
</dbReference>
<gene>
    <name evidence="5" type="ORF">RC74_11625</name>
</gene>
<evidence type="ECO:0000313" key="6">
    <source>
        <dbReference type="Proteomes" id="UP000070371"/>
    </source>
</evidence>
<evidence type="ECO:0000256" key="3">
    <source>
        <dbReference type="ARBA" id="ARBA00022764"/>
    </source>
</evidence>
<name>A0A126V1T0_9RHOB</name>
<keyword evidence="3" id="KW-0574">Periplasm</keyword>
<keyword evidence="2 4" id="KW-0732">Signal</keyword>
<dbReference type="AlphaFoldDB" id="A0A126V1T0"/>
<dbReference type="GO" id="GO:0042597">
    <property type="term" value="C:periplasmic space"/>
    <property type="evidence" value="ECO:0007669"/>
    <property type="project" value="UniProtKB-SubCell"/>
</dbReference>
<dbReference type="STRING" id="1579316.RC74_11625"/>
<dbReference type="Gene3D" id="3.40.190.170">
    <property type="entry name" value="Bacterial extracellular solute-binding protein, family 7"/>
    <property type="match status" value="1"/>
</dbReference>
<dbReference type="CDD" id="cd13666">
    <property type="entry name" value="PBP2_TRAP_DctP_like_1"/>
    <property type="match status" value="1"/>
</dbReference>
<dbReference type="RefSeq" id="WP_039001135.1">
    <property type="nucleotide sequence ID" value="NZ_CP014327.1"/>
</dbReference>
<dbReference type="GO" id="GO:0055085">
    <property type="term" value="P:transmembrane transport"/>
    <property type="evidence" value="ECO:0007669"/>
    <property type="project" value="InterPro"/>
</dbReference>
<protein>
    <submittedName>
        <fullName evidence="5">C4-dicarboxylate ABC transporter substrate-binding protein</fullName>
    </submittedName>
</protein>
<dbReference type="InterPro" id="IPR038404">
    <property type="entry name" value="TRAP_DctP_sf"/>
</dbReference>
<dbReference type="PANTHER" id="PTHR33376:SF15">
    <property type="entry name" value="BLL6794 PROTEIN"/>
    <property type="match status" value="1"/>
</dbReference>
<dbReference type="OrthoDB" id="6114763at2"/>
<dbReference type="Pfam" id="PF03480">
    <property type="entry name" value="DctP"/>
    <property type="match status" value="1"/>
</dbReference>
<dbReference type="Proteomes" id="UP000070371">
    <property type="component" value="Chromosome"/>
</dbReference>
<evidence type="ECO:0000313" key="5">
    <source>
        <dbReference type="EMBL" id="AML51826.1"/>
    </source>
</evidence>
<evidence type="ECO:0000256" key="4">
    <source>
        <dbReference type="SAM" id="SignalP"/>
    </source>
</evidence>
<feature type="signal peptide" evidence="4">
    <location>
        <begin position="1"/>
        <end position="27"/>
    </location>
</feature>
<dbReference type="EMBL" id="CP014327">
    <property type="protein sequence ID" value="AML51826.1"/>
    <property type="molecule type" value="Genomic_DNA"/>
</dbReference>
<sequence length="357" mass="39030">MKSTRRAFLAASSATLALPFLNTRLIAAETINIQIGSSHPTNNIWVYAMQNALQPELERLLADAGGNYTVNWNENYGGTLYKFKDTRSAVRDGIVDIGMVGTVWEGSAMPLQNVTYFTPFANADHNVVIDIFDKLTDELPELRAGWTDQNMVHLSSLVTDSYDIYSNFPIASVDDVKNRRLNAPGTSANWLANTGCTPVNGALTTYYTDIQTGVSEGTLSFASGIQPTRVYEVAPHLTRVGFGSMYFGGIAVNKQFHDGLPAEVQTALREAGRITSRSHGDYVTERSTSAMTEMVAAGLQVSEMEQVEREKWAATLPNVAKPWLDANGPAAAVVMKAYFDELKARGITPARDWSAEI</sequence>
<dbReference type="NCBIfam" id="NF037995">
    <property type="entry name" value="TRAP_S1"/>
    <property type="match status" value="1"/>
</dbReference>
<reference evidence="5 6" key="1">
    <citation type="submission" date="2016-02" db="EMBL/GenBank/DDBJ databases">
        <title>Complete genome sequence of Halocynthiibacter arcticus PAMC 20958t from arctic marine sediment.</title>
        <authorList>
            <person name="Lee Y.M."/>
            <person name="Baek K."/>
            <person name="Lee H.K."/>
            <person name="Shin S.C."/>
        </authorList>
    </citation>
    <scope>NUCLEOTIDE SEQUENCE [LARGE SCALE GENOMIC DNA]</scope>
    <source>
        <strain evidence="5">PAMC 20958</strain>
    </source>
</reference>
<keyword evidence="6" id="KW-1185">Reference proteome</keyword>
<proteinExistence type="predicted"/>
<accession>A0A126V1T0</accession>
<comment type="subcellular location">
    <subcellularLocation>
        <location evidence="1">Periplasm</location>
    </subcellularLocation>
</comment>
<feature type="chain" id="PRO_5007443276" evidence="4">
    <location>
        <begin position="28"/>
        <end position="357"/>
    </location>
</feature>
<dbReference type="KEGG" id="hat:RC74_11625"/>
<organism evidence="5 6">
    <name type="scientific">Falsihalocynthiibacter arcticus</name>
    <dbReference type="NCBI Taxonomy" id="1579316"/>
    <lineage>
        <taxon>Bacteria</taxon>
        <taxon>Pseudomonadati</taxon>
        <taxon>Pseudomonadota</taxon>
        <taxon>Alphaproteobacteria</taxon>
        <taxon>Rhodobacterales</taxon>
        <taxon>Roseobacteraceae</taxon>
        <taxon>Falsihalocynthiibacter</taxon>
    </lineage>
</organism>
<evidence type="ECO:0000256" key="1">
    <source>
        <dbReference type="ARBA" id="ARBA00004418"/>
    </source>
</evidence>